<name>A0A9X6W2N5_BACCE</name>
<reference evidence="2 3" key="1">
    <citation type="submission" date="2017-09" db="EMBL/GenBank/DDBJ databases">
        <title>Large-scale bioinformatics analysis of Bacillus genomes uncovers conserved roles of natural products in bacterial physiology.</title>
        <authorList>
            <consortium name="Agbiome Team Llc"/>
            <person name="Bleich R.M."/>
            <person name="Kirk G.J."/>
            <person name="Santa Maria K.C."/>
            <person name="Allen S.E."/>
            <person name="Farag S."/>
            <person name="Shank E.A."/>
            <person name="Bowers A."/>
        </authorList>
    </citation>
    <scope>NUCLEOTIDE SEQUENCE [LARGE SCALE GENOMIC DNA]</scope>
    <source>
        <strain evidence="2 3">AFS020204</strain>
    </source>
</reference>
<dbReference type="Gene3D" id="2.40.10.270">
    <property type="entry name" value="Bacteriophage SPP1 head-tail adaptor protein"/>
    <property type="match status" value="1"/>
</dbReference>
<proteinExistence type="predicted"/>
<gene>
    <name evidence="2" type="ORF">CN357_00040</name>
</gene>
<protein>
    <submittedName>
        <fullName evidence="2">Head-tail adaptor protein</fullName>
    </submittedName>
</protein>
<comment type="caution">
    <text evidence="2">The sequence shown here is derived from an EMBL/GenBank/DDBJ whole genome shotgun (WGS) entry which is preliminary data.</text>
</comment>
<dbReference type="EMBL" id="NTSO01000001">
    <property type="protein sequence ID" value="PFF52179.1"/>
    <property type="molecule type" value="Genomic_DNA"/>
</dbReference>
<dbReference type="RefSeq" id="WP_000616219.1">
    <property type="nucleotide sequence ID" value="NZ_CP170754.1"/>
</dbReference>
<evidence type="ECO:0000256" key="1">
    <source>
        <dbReference type="SAM" id="MobiDB-lite"/>
    </source>
</evidence>
<organism evidence="2 3">
    <name type="scientific">Bacillus cereus</name>
    <dbReference type="NCBI Taxonomy" id="1396"/>
    <lineage>
        <taxon>Bacteria</taxon>
        <taxon>Bacillati</taxon>
        <taxon>Bacillota</taxon>
        <taxon>Bacilli</taxon>
        <taxon>Bacillales</taxon>
        <taxon>Bacillaceae</taxon>
        <taxon>Bacillus</taxon>
        <taxon>Bacillus cereus group</taxon>
    </lineage>
</organism>
<dbReference type="AlphaFoldDB" id="A0A9X6W2N5"/>
<dbReference type="InterPro" id="IPR038666">
    <property type="entry name" value="SSP1_head-tail_sf"/>
</dbReference>
<sequence length="115" mass="13304">MIQSMIRKFGKDSSVLRNDGSDDDGPYPNEEWKEINTVKGVLDAIQGTKDARNKKVEEKSTHFFYCLPFDVTIQDRLVIDKKVYSVTYPGDPMNAGRFFQIELEMLPYEHEIPVK</sequence>
<dbReference type="Proteomes" id="UP000220210">
    <property type="component" value="Unassembled WGS sequence"/>
</dbReference>
<evidence type="ECO:0000313" key="2">
    <source>
        <dbReference type="EMBL" id="PFF52179.1"/>
    </source>
</evidence>
<evidence type="ECO:0000313" key="3">
    <source>
        <dbReference type="Proteomes" id="UP000220210"/>
    </source>
</evidence>
<feature type="region of interest" description="Disordered" evidence="1">
    <location>
        <begin position="1"/>
        <end position="30"/>
    </location>
</feature>
<accession>A0A9X6W2N5</accession>